<reference evidence="3 4" key="1">
    <citation type="submission" date="2016-10" db="EMBL/GenBank/DDBJ databases">
        <authorList>
            <person name="de Groot N.N."/>
        </authorList>
    </citation>
    <scope>NUCLEOTIDE SEQUENCE [LARGE SCALE GENOMIC DNA]</scope>
    <source>
        <strain evidence="3 4">A52C2</strain>
    </source>
</reference>
<dbReference type="GO" id="GO:0016779">
    <property type="term" value="F:nucleotidyltransferase activity"/>
    <property type="evidence" value="ECO:0007669"/>
    <property type="project" value="UniProtKB-KW"/>
</dbReference>
<protein>
    <submittedName>
        <fullName evidence="3">Molybdopterin or thiamine biosynthesis adenylyltransferase</fullName>
    </submittedName>
</protein>
<comment type="similarity">
    <text evidence="1">Belongs to the HesA/MoeB/ThiF family.</text>
</comment>
<dbReference type="GO" id="GO:0008641">
    <property type="term" value="F:ubiquitin-like modifier activating enzyme activity"/>
    <property type="evidence" value="ECO:0007669"/>
    <property type="project" value="InterPro"/>
</dbReference>
<dbReference type="Proteomes" id="UP000199647">
    <property type="component" value="Unassembled WGS sequence"/>
</dbReference>
<dbReference type="Pfam" id="PF00899">
    <property type="entry name" value="ThiF"/>
    <property type="match status" value="1"/>
</dbReference>
<dbReference type="FunFam" id="3.40.50.720:FF:000080">
    <property type="entry name" value="Thiazole biosynthesis adenylyltransferase ThiF"/>
    <property type="match status" value="1"/>
</dbReference>
<dbReference type="Gene3D" id="3.40.50.720">
    <property type="entry name" value="NAD(P)-binding Rossmann-like Domain"/>
    <property type="match status" value="1"/>
</dbReference>
<dbReference type="GO" id="GO:0005737">
    <property type="term" value="C:cytoplasm"/>
    <property type="evidence" value="ECO:0007669"/>
    <property type="project" value="TreeGrafter"/>
</dbReference>
<gene>
    <name evidence="3" type="ORF">SAMN05216548_11771</name>
</gene>
<feature type="domain" description="THIF-type NAD/FAD binding fold" evidence="2">
    <location>
        <begin position="15"/>
        <end position="234"/>
    </location>
</feature>
<evidence type="ECO:0000313" key="4">
    <source>
        <dbReference type="Proteomes" id="UP000199647"/>
    </source>
</evidence>
<evidence type="ECO:0000259" key="2">
    <source>
        <dbReference type="Pfam" id="PF00899"/>
    </source>
</evidence>
<keyword evidence="3" id="KW-0548">Nucleotidyltransferase</keyword>
<organism evidence="3 4">
    <name type="scientific">Faunimonas pinastri</name>
    <dbReference type="NCBI Taxonomy" id="1855383"/>
    <lineage>
        <taxon>Bacteria</taxon>
        <taxon>Pseudomonadati</taxon>
        <taxon>Pseudomonadota</taxon>
        <taxon>Alphaproteobacteria</taxon>
        <taxon>Hyphomicrobiales</taxon>
        <taxon>Afifellaceae</taxon>
        <taxon>Faunimonas</taxon>
    </lineage>
</organism>
<dbReference type="CDD" id="cd00757">
    <property type="entry name" value="ThiF_MoeB_HesA_family"/>
    <property type="match status" value="1"/>
</dbReference>
<keyword evidence="3" id="KW-0808">Transferase</keyword>
<dbReference type="EMBL" id="FOFG01000017">
    <property type="protein sequence ID" value="SER40140.1"/>
    <property type="molecule type" value="Genomic_DNA"/>
</dbReference>
<proteinExistence type="inferred from homology"/>
<evidence type="ECO:0000256" key="1">
    <source>
        <dbReference type="ARBA" id="ARBA00009919"/>
    </source>
</evidence>
<accession>A0A1H9NW14</accession>
<dbReference type="AlphaFoldDB" id="A0A1H9NW14"/>
<dbReference type="InterPro" id="IPR045886">
    <property type="entry name" value="ThiF/MoeB/HesA"/>
</dbReference>
<dbReference type="GO" id="GO:0004792">
    <property type="term" value="F:thiosulfate-cyanide sulfurtransferase activity"/>
    <property type="evidence" value="ECO:0007669"/>
    <property type="project" value="TreeGrafter"/>
</dbReference>
<dbReference type="PANTHER" id="PTHR10953:SF102">
    <property type="entry name" value="ADENYLYLTRANSFERASE AND SULFURTRANSFERASE MOCS3"/>
    <property type="match status" value="1"/>
</dbReference>
<sequence>MGRGNADDRQVSDRYARQIILPEVGAVGQAKLAAARVLVVGAGGLGSSVLPALAGAGVGHIDIVDHDRVDASNLHRQWLYRMSDIGRPKAEAAWDALAPLNPEVGLHAHAERLRPSNVEGLVGAVDLVVDAADSLAVTYMLGSTCHRLRKPLITASVLEQRGYVGGFSGGAPSYRAIFPDMPTVVGSCAINGVLGSAVGVLGSLQAHMALQVLLGQHPSPLGRLVSVDLKTMNFGGFGFEGTPEPEDVEIAFIEACDLRSGDRVVELRPVEEAPEPAVAGAMRVAPDEVSAEIQPSSGRVVFACASGVRAYRAARSAQSRWACEAAVLIA</sequence>
<keyword evidence="4" id="KW-1185">Reference proteome</keyword>
<dbReference type="STRING" id="1855383.SAMN05216548_11771"/>
<dbReference type="SUPFAM" id="SSF69572">
    <property type="entry name" value="Activating enzymes of the ubiquitin-like proteins"/>
    <property type="match status" value="1"/>
</dbReference>
<dbReference type="OrthoDB" id="9804286at2"/>
<name>A0A1H9NW14_9HYPH</name>
<dbReference type="InterPro" id="IPR000594">
    <property type="entry name" value="ThiF_NAD_FAD-bd"/>
</dbReference>
<dbReference type="PANTHER" id="PTHR10953">
    <property type="entry name" value="UBIQUITIN-ACTIVATING ENZYME E1"/>
    <property type="match status" value="1"/>
</dbReference>
<dbReference type="InterPro" id="IPR035985">
    <property type="entry name" value="Ubiquitin-activating_enz"/>
</dbReference>
<dbReference type="RefSeq" id="WP_092499195.1">
    <property type="nucleotide sequence ID" value="NZ_FOFG01000017.1"/>
</dbReference>
<evidence type="ECO:0000313" key="3">
    <source>
        <dbReference type="EMBL" id="SER40140.1"/>
    </source>
</evidence>